<sequence length="479" mass="56917">MLNNEYLFDLDTGAVLALSSGRYEVAGAKSAAPCQINKKMSVFHSNNEIIKFGISKIDIKNANLKVERQRKWLENQSFISQFGQIKSLLDCSLSANISPRYYAELNNRVNTIQDFCFNENLKTSFLTITLNGCFRDALRGDFSRFKLQDKRLLPYYLAEKLNNDEVFTINDLINLLNHLWHTFIKRIHTKYKNFKKYYIRAFEPHKKDGVPHIHALLSYPEFAHDYILKTFKNIFYASQNLKTNYLSKEQIFNGEINGFQWTLNNPSGYILKYINKSFVNFNKSKNLNAISSWYVKYKVRRFISSRHQIPLWIYRKINFFFKDFYNLCTIKNNADWICEWDIKKQYFRLENVFNDELIHYENGIFKHSIKGVVLHEYQKALYSPLSKKVKITFKKEKLDFKVKPLLIKFPNRLKNYDLIQYYISLGKQNTPHFALVENEIYKRLKIIKTLKQSMLDYFNIKLEIDGLHNLNNSSEIQVF</sequence>
<evidence type="ECO:0000256" key="1">
    <source>
        <dbReference type="ARBA" id="ARBA00003293"/>
    </source>
</evidence>
<comment type="function">
    <text evidence="1">Possible endonuclease which induces a single-strand cut and initiates DNA replication.</text>
</comment>
<keyword evidence="5" id="KW-0255">Endonuclease</keyword>
<dbReference type="GO" id="GO:0004519">
    <property type="term" value="F:endonuclease activity"/>
    <property type="evidence" value="ECO:0007669"/>
    <property type="project" value="UniProtKB-KW"/>
</dbReference>
<dbReference type="KEGG" id="cinf:CINF_1215"/>
<evidence type="ECO:0000256" key="2">
    <source>
        <dbReference type="ARBA" id="ARBA00009260"/>
    </source>
</evidence>
<evidence type="ECO:0000256" key="4">
    <source>
        <dbReference type="ARBA" id="ARBA00022722"/>
    </source>
</evidence>
<keyword evidence="3" id="KW-0235">DNA replication</keyword>
<name>A0A7H9CID2_9BACT</name>
<evidence type="ECO:0000313" key="8">
    <source>
        <dbReference type="EMBL" id="QLI05702.1"/>
    </source>
</evidence>
<reference evidence="8 9" key="1">
    <citation type="submission" date="2020-02" db="EMBL/GenBank/DDBJ databases">
        <title>Complete genome sequence of the novel Campylobacter species Candidatus Campylobacter infans.</title>
        <authorList>
            <person name="Duim B."/>
            <person name="Zomer A."/>
            <person name="van der Graaf L."/>
            <person name="Wagenaar J."/>
        </authorList>
    </citation>
    <scope>NUCLEOTIDE SEQUENCE [LARGE SCALE GENOMIC DNA]</scope>
    <source>
        <strain evidence="8 9">19S00001</strain>
    </source>
</reference>
<dbReference type="InterPro" id="IPR008766">
    <property type="entry name" value="Replication_gene_A-like"/>
</dbReference>
<dbReference type="Proteomes" id="UP000509414">
    <property type="component" value="Chromosome"/>
</dbReference>
<evidence type="ECO:0000313" key="9">
    <source>
        <dbReference type="Proteomes" id="UP000509414"/>
    </source>
</evidence>
<gene>
    <name evidence="8" type="ORF">CINF_1215</name>
</gene>
<feature type="domain" description="Replication gene A protein-like" evidence="7">
    <location>
        <begin position="58"/>
        <end position="277"/>
    </location>
</feature>
<evidence type="ECO:0000259" key="7">
    <source>
        <dbReference type="Pfam" id="PF05840"/>
    </source>
</evidence>
<dbReference type="Pfam" id="PF05840">
    <property type="entry name" value="Phage_GPA"/>
    <property type="match status" value="1"/>
</dbReference>
<proteinExistence type="inferred from homology"/>
<protein>
    <submittedName>
        <fullName evidence="8">Putative phage replication initiation protein</fullName>
    </submittedName>
</protein>
<evidence type="ECO:0000256" key="6">
    <source>
        <dbReference type="ARBA" id="ARBA00022801"/>
    </source>
</evidence>
<keyword evidence="6" id="KW-0378">Hydrolase</keyword>
<evidence type="ECO:0000256" key="5">
    <source>
        <dbReference type="ARBA" id="ARBA00022759"/>
    </source>
</evidence>
<dbReference type="GO" id="GO:0006260">
    <property type="term" value="P:DNA replication"/>
    <property type="evidence" value="ECO:0007669"/>
    <property type="project" value="UniProtKB-KW"/>
</dbReference>
<dbReference type="AlphaFoldDB" id="A0A7H9CID2"/>
<evidence type="ECO:0000256" key="3">
    <source>
        <dbReference type="ARBA" id="ARBA00022705"/>
    </source>
</evidence>
<dbReference type="RefSeq" id="WP_179974881.1">
    <property type="nucleotide sequence ID" value="NZ_CP049075.1"/>
</dbReference>
<keyword evidence="4" id="KW-0540">Nuclease</keyword>
<accession>A0A7H9CID2</accession>
<comment type="similarity">
    <text evidence="2">Belongs to the phage GPA family.</text>
</comment>
<dbReference type="EMBL" id="CP049075">
    <property type="protein sequence ID" value="QLI05702.1"/>
    <property type="molecule type" value="Genomic_DNA"/>
</dbReference>
<organism evidence="8 9">
    <name type="scientific">Candidatus Campylobacter infans</name>
    <dbReference type="NCBI Taxonomy" id="2561898"/>
    <lineage>
        <taxon>Bacteria</taxon>
        <taxon>Pseudomonadati</taxon>
        <taxon>Campylobacterota</taxon>
        <taxon>Epsilonproteobacteria</taxon>
        <taxon>Campylobacterales</taxon>
        <taxon>Campylobacteraceae</taxon>
        <taxon>Campylobacter</taxon>
    </lineage>
</organism>
<dbReference type="GO" id="GO:0016787">
    <property type="term" value="F:hydrolase activity"/>
    <property type="evidence" value="ECO:0007669"/>
    <property type="project" value="UniProtKB-KW"/>
</dbReference>
<keyword evidence="9" id="KW-1185">Reference proteome</keyword>